<dbReference type="AlphaFoldDB" id="A0A7D6AFU5"/>
<keyword evidence="1" id="KW-0812">Transmembrane</keyword>
<evidence type="ECO:0000313" key="3">
    <source>
        <dbReference type="EMBL" id="QLJ18244.1"/>
    </source>
</evidence>
<proteinExistence type="predicted"/>
<feature type="transmembrane region" description="Helical" evidence="1">
    <location>
        <begin position="228"/>
        <end position="247"/>
    </location>
</feature>
<feature type="domain" description="Acyltransferase 3" evidence="2">
    <location>
        <begin position="8"/>
        <end position="342"/>
    </location>
</feature>
<gene>
    <name evidence="3" type="ORF">HZ283_14475</name>
</gene>
<feature type="transmembrane region" description="Helical" evidence="1">
    <location>
        <begin position="81"/>
        <end position="102"/>
    </location>
</feature>
<dbReference type="GO" id="GO:0000271">
    <property type="term" value="P:polysaccharide biosynthetic process"/>
    <property type="evidence" value="ECO:0007669"/>
    <property type="project" value="TreeGrafter"/>
</dbReference>
<sequence>MENKRTIYNIQILRFVAAALVVLAHAEIFIYDGAKSEPLGGFGVDIFFVISGFIIPYIAYRGIDYNGKFKVGSINFFLRRIVRVVPLYAISTAICVFFAYLVSYKLSNPTPPVSFWWPSTKIDMLWYIDSITFTHWNRPPILGVGWTLQYEFLFYAFFSLFIAVKLSKIEYVEVAFITIIVLSNMLLSYSGTSWFIHEYAPFINLTASPIMIEFAMGMLLYRLYISNALLCKGVSLTILVLFIPVFYVLEKNMITTSLGGDWHRPLVWGFFAFYGVWAAISLEGKIKAPKFIVFLGNASYSIYLMHALITAWMAHIFVVSDMVSKIGIYGYYIIYFTLSCALGSIAHICIEKPIARHLRRFF</sequence>
<accession>A0A7D6AFU5</accession>
<dbReference type="InterPro" id="IPR002656">
    <property type="entry name" value="Acyl_transf_3_dom"/>
</dbReference>
<feature type="transmembrane region" description="Helical" evidence="1">
    <location>
        <begin position="12"/>
        <end position="30"/>
    </location>
</feature>
<feature type="transmembrane region" description="Helical" evidence="1">
    <location>
        <begin position="202"/>
        <end position="221"/>
    </location>
</feature>
<feature type="transmembrane region" description="Helical" evidence="1">
    <location>
        <begin position="42"/>
        <end position="60"/>
    </location>
</feature>
<evidence type="ECO:0000259" key="2">
    <source>
        <dbReference type="Pfam" id="PF01757"/>
    </source>
</evidence>
<feature type="transmembrane region" description="Helical" evidence="1">
    <location>
        <begin position="329"/>
        <end position="350"/>
    </location>
</feature>
<dbReference type="EMBL" id="CP059056">
    <property type="protein sequence ID" value="QLJ18244.1"/>
    <property type="molecule type" value="Genomic_DNA"/>
</dbReference>
<dbReference type="InterPro" id="IPR050879">
    <property type="entry name" value="Acyltransferase_3"/>
</dbReference>
<keyword evidence="3" id="KW-0012">Acyltransferase</keyword>
<dbReference type="RefSeq" id="WP_143475794.1">
    <property type="nucleotide sequence ID" value="NZ_CP053719.1"/>
</dbReference>
<dbReference type="GO" id="GO:0016747">
    <property type="term" value="F:acyltransferase activity, transferring groups other than amino-acyl groups"/>
    <property type="evidence" value="ECO:0007669"/>
    <property type="project" value="InterPro"/>
</dbReference>
<name>A0A7D6AFU5_PROMI</name>
<feature type="transmembrane region" description="Helical" evidence="1">
    <location>
        <begin position="141"/>
        <end position="162"/>
    </location>
</feature>
<dbReference type="GO" id="GO:0016020">
    <property type="term" value="C:membrane"/>
    <property type="evidence" value="ECO:0007669"/>
    <property type="project" value="TreeGrafter"/>
</dbReference>
<feature type="transmembrane region" description="Helical" evidence="1">
    <location>
        <begin position="174"/>
        <end position="196"/>
    </location>
</feature>
<protein>
    <submittedName>
        <fullName evidence="3">Acyltransferase</fullName>
    </submittedName>
</protein>
<reference evidence="3" key="1">
    <citation type="submission" date="2020-07" db="EMBL/GenBank/DDBJ databases">
        <title>Hypervirulent multi-drug resistant Proteus mirabilis strain with mosaic plasmid.</title>
        <authorList>
            <person name="Shelenkov A."/>
            <person name="Mikhaylova Y.V."/>
            <person name="Yanushevich Y.G."/>
            <person name="Petrova L."/>
            <person name="Fomina V."/>
            <person name="Zamyatin M."/>
            <person name="Shagin D."/>
        </authorList>
    </citation>
    <scope>NUCLEOTIDE SEQUENCE</scope>
    <source>
        <strain evidence="3">CriePir89</strain>
    </source>
</reference>
<dbReference type="Pfam" id="PF01757">
    <property type="entry name" value="Acyl_transf_3"/>
    <property type="match status" value="1"/>
</dbReference>
<organism evidence="3">
    <name type="scientific">Proteus mirabilis</name>
    <dbReference type="NCBI Taxonomy" id="584"/>
    <lineage>
        <taxon>Bacteria</taxon>
        <taxon>Pseudomonadati</taxon>
        <taxon>Pseudomonadota</taxon>
        <taxon>Gammaproteobacteria</taxon>
        <taxon>Enterobacterales</taxon>
        <taxon>Morganellaceae</taxon>
        <taxon>Proteus</taxon>
    </lineage>
</organism>
<dbReference type="PANTHER" id="PTHR23028:SF131">
    <property type="entry name" value="BLR2367 PROTEIN"/>
    <property type="match status" value="1"/>
</dbReference>
<feature type="transmembrane region" description="Helical" evidence="1">
    <location>
        <begin position="291"/>
        <end position="317"/>
    </location>
</feature>
<dbReference type="PANTHER" id="PTHR23028">
    <property type="entry name" value="ACETYLTRANSFERASE"/>
    <property type="match status" value="1"/>
</dbReference>
<feature type="transmembrane region" description="Helical" evidence="1">
    <location>
        <begin position="267"/>
        <end position="284"/>
    </location>
</feature>
<keyword evidence="1" id="KW-0472">Membrane</keyword>
<evidence type="ECO:0000256" key="1">
    <source>
        <dbReference type="SAM" id="Phobius"/>
    </source>
</evidence>
<keyword evidence="3" id="KW-0808">Transferase</keyword>
<keyword evidence="1" id="KW-1133">Transmembrane helix</keyword>